<dbReference type="Proteomes" id="UP000029646">
    <property type="component" value="Unassembled WGS sequence"/>
</dbReference>
<evidence type="ECO:0000313" key="2">
    <source>
        <dbReference type="EMBL" id="GAL70348.1"/>
    </source>
</evidence>
<dbReference type="EC" id="6.3.1.5" evidence="2"/>
<feature type="region of interest" description="Disordered" evidence="1">
    <location>
        <begin position="1"/>
        <end position="21"/>
    </location>
</feature>
<comment type="caution">
    <text evidence="2">The sequence shown here is derived from an EMBL/GenBank/DDBJ whole genome shotgun (WGS) entry which is preliminary data.</text>
</comment>
<evidence type="ECO:0000313" key="3">
    <source>
        <dbReference type="Proteomes" id="UP000029646"/>
    </source>
</evidence>
<protein>
    <submittedName>
        <fullName evidence="2">NAD synthetase</fullName>
        <ecNumber evidence="2">6.3.1.5</ecNumber>
    </submittedName>
</protein>
<sequence length="78" mass="8872">MNAAPSDGLFGDARSDEDQIGASYPELEWAMKMDEEGKTEDDFSGREKDVFNIYKRYNTSNKHKMIPIPICEIPSNLL</sequence>
<dbReference type="AlphaFoldDB" id="A0A090W2B4"/>
<keyword evidence="2" id="KW-0436">Ligase</keyword>
<proteinExistence type="predicted"/>
<name>A0A090W2B4_9FLAO</name>
<gene>
    <name evidence="2" type="ORF">JCM19302_3470</name>
</gene>
<organism evidence="2 3">
    <name type="scientific">Jejuia pallidilutea</name>
    <dbReference type="NCBI Taxonomy" id="504487"/>
    <lineage>
        <taxon>Bacteria</taxon>
        <taxon>Pseudomonadati</taxon>
        <taxon>Bacteroidota</taxon>
        <taxon>Flavobacteriia</taxon>
        <taxon>Flavobacteriales</taxon>
        <taxon>Flavobacteriaceae</taxon>
        <taxon>Jejuia</taxon>
    </lineage>
</organism>
<accession>A0A090W2B4</accession>
<dbReference type="EMBL" id="BBNS01000005">
    <property type="protein sequence ID" value="GAL70348.1"/>
    <property type="molecule type" value="Genomic_DNA"/>
</dbReference>
<dbReference type="SUPFAM" id="SSF52402">
    <property type="entry name" value="Adenine nucleotide alpha hydrolases-like"/>
    <property type="match status" value="1"/>
</dbReference>
<evidence type="ECO:0000256" key="1">
    <source>
        <dbReference type="SAM" id="MobiDB-lite"/>
    </source>
</evidence>
<reference evidence="2 3" key="1">
    <citation type="journal article" date="2014" name="Genome Announc.">
        <title>Draft Genome Sequence of Marine Flavobacterium Jejuia pallidilutea Strain 11shimoA1 and Pigmentation Mutants.</title>
        <authorList>
            <person name="Takatani N."/>
            <person name="Nakanishi M."/>
            <person name="Meirelles P."/>
            <person name="Mino S."/>
            <person name="Suda W."/>
            <person name="Oshima K."/>
            <person name="Hattori M."/>
            <person name="Ohkuma M."/>
            <person name="Hosokawa M."/>
            <person name="Miyashita K."/>
            <person name="Thompson F.L."/>
            <person name="Niwa A."/>
            <person name="Sawabe T."/>
            <person name="Sawabe T."/>
        </authorList>
    </citation>
    <scope>NUCLEOTIDE SEQUENCE [LARGE SCALE GENOMIC DNA]</scope>
    <source>
        <strain evidence="3">JCM19302</strain>
    </source>
</reference>
<dbReference type="GO" id="GO:0008795">
    <property type="term" value="F:NAD+ synthase activity"/>
    <property type="evidence" value="ECO:0007669"/>
    <property type="project" value="UniProtKB-EC"/>
</dbReference>